<name>A0A1A7YAE8_9TELE</name>
<reference evidence="1" key="1">
    <citation type="submission" date="2016-05" db="EMBL/GenBank/DDBJ databases">
        <authorList>
            <person name="Lavstsen T."/>
            <person name="Jespersen J.S."/>
        </authorList>
    </citation>
    <scope>NUCLEOTIDE SEQUENCE</scope>
    <source>
        <tissue evidence="1">Brain</tissue>
    </source>
</reference>
<organism evidence="1">
    <name type="scientific">Iconisemion striatum</name>
    <dbReference type="NCBI Taxonomy" id="60296"/>
    <lineage>
        <taxon>Eukaryota</taxon>
        <taxon>Metazoa</taxon>
        <taxon>Chordata</taxon>
        <taxon>Craniata</taxon>
        <taxon>Vertebrata</taxon>
        <taxon>Euteleostomi</taxon>
        <taxon>Actinopterygii</taxon>
        <taxon>Neopterygii</taxon>
        <taxon>Teleostei</taxon>
        <taxon>Neoteleostei</taxon>
        <taxon>Acanthomorphata</taxon>
        <taxon>Ovalentaria</taxon>
        <taxon>Atherinomorphae</taxon>
        <taxon>Cyprinodontiformes</taxon>
        <taxon>Nothobranchiidae</taxon>
        <taxon>Iconisemion</taxon>
    </lineage>
</organism>
<feature type="non-terminal residue" evidence="1">
    <location>
        <position position="1"/>
    </location>
</feature>
<protein>
    <submittedName>
        <fullName evidence="1">Supervillin b</fullName>
    </submittedName>
</protein>
<gene>
    <name evidence="1" type="primary">SVILB</name>
</gene>
<accession>A0A1A7YAE8</accession>
<reference evidence="1" key="2">
    <citation type="submission" date="2016-06" db="EMBL/GenBank/DDBJ databases">
        <title>The genome of a short-lived fish provides insights into sex chromosome evolution and the genetic control of aging.</title>
        <authorList>
            <person name="Reichwald K."/>
            <person name="Felder M."/>
            <person name="Petzold A."/>
            <person name="Koch P."/>
            <person name="Groth M."/>
            <person name="Platzer M."/>
        </authorList>
    </citation>
    <scope>NUCLEOTIDE SEQUENCE</scope>
    <source>
        <tissue evidence="1">Brain</tissue>
    </source>
</reference>
<sequence>QTLCNPVIYTRASEMWTAETYFAFWRAVKEMNVFLTSFPSSSTLPILPSLIFVLTLLRSLTLVDTTFEATQTQT</sequence>
<dbReference type="EMBL" id="HADX01005235">
    <property type="protein sequence ID" value="SBP27467.1"/>
    <property type="molecule type" value="Transcribed_RNA"/>
</dbReference>
<proteinExistence type="predicted"/>
<dbReference type="AlphaFoldDB" id="A0A1A7YAE8"/>
<evidence type="ECO:0000313" key="1">
    <source>
        <dbReference type="EMBL" id="SBP27467.1"/>
    </source>
</evidence>